<proteinExistence type="predicted"/>
<sequence length="39" mass="4517">MATDSIWIMVWIVRVERSALTVRIASRRVAIDQPPERHG</sequence>
<dbReference type="EMBL" id="FZMO01000041">
    <property type="protein sequence ID" value="SNQ46312.1"/>
    <property type="molecule type" value="Genomic_DNA"/>
</dbReference>
<dbReference type="AlphaFoldDB" id="A0A2I2KKW1"/>
<dbReference type="Proteomes" id="UP000234331">
    <property type="component" value="Unassembled WGS sequence"/>
</dbReference>
<organism evidence="1 2">
    <name type="scientific">Frankia canadensis</name>
    <dbReference type="NCBI Taxonomy" id="1836972"/>
    <lineage>
        <taxon>Bacteria</taxon>
        <taxon>Bacillati</taxon>
        <taxon>Actinomycetota</taxon>
        <taxon>Actinomycetes</taxon>
        <taxon>Frankiales</taxon>
        <taxon>Frankiaceae</taxon>
        <taxon>Frankia</taxon>
    </lineage>
</organism>
<evidence type="ECO:0000313" key="1">
    <source>
        <dbReference type="EMBL" id="SNQ46312.1"/>
    </source>
</evidence>
<accession>A0A2I2KKW1</accession>
<evidence type="ECO:0000313" key="2">
    <source>
        <dbReference type="Proteomes" id="UP000234331"/>
    </source>
</evidence>
<name>A0A2I2KKW1_9ACTN</name>
<keyword evidence="2" id="KW-1185">Reference proteome</keyword>
<reference evidence="1 2" key="1">
    <citation type="submission" date="2017-06" db="EMBL/GenBank/DDBJ databases">
        <authorList>
            <person name="Kim H.J."/>
            <person name="Triplett B.A."/>
        </authorList>
    </citation>
    <scope>NUCLEOTIDE SEQUENCE [LARGE SCALE GENOMIC DNA]</scope>
    <source>
        <strain evidence="1">FRACA_ARgP5</strain>
    </source>
</reference>
<gene>
    <name evidence="1" type="ORF">FRACA_1350002</name>
</gene>
<protein>
    <submittedName>
        <fullName evidence="1">Uncharacterized protein</fullName>
    </submittedName>
</protein>